<feature type="region of interest" description="Disordered" evidence="1">
    <location>
        <begin position="1"/>
        <end position="82"/>
    </location>
</feature>
<protein>
    <submittedName>
        <fullName evidence="2">Uncharacterized protein</fullName>
    </submittedName>
</protein>
<accession>A0A919RIN7</accession>
<comment type="caution">
    <text evidence="2">The sequence shown here is derived from an EMBL/GenBank/DDBJ whole genome shotgun (WGS) entry which is preliminary data.</text>
</comment>
<dbReference type="RefSeq" id="WP_204029205.1">
    <property type="nucleotide sequence ID" value="NZ_BOOW01000030.1"/>
</dbReference>
<dbReference type="AlphaFoldDB" id="A0A919RIN7"/>
<organism evidence="2 3">
    <name type="scientific">Sinosporangium siamense</name>
    <dbReference type="NCBI Taxonomy" id="1367973"/>
    <lineage>
        <taxon>Bacteria</taxon>
        <taxon>Bacillati</taxon>
        <taxon>Actinomycetota</taxon>
        <taxon>Actinomycetes</taxon>
        <taxon>Streptosporangiales</taxon>
        <taxon>Streptosporangiaceae</taxon>
        <taxon>Sinosporangium</taxon>
    </lineage>
</organism>
<gene>
    <name evidence="2" type="ORF">Ssi02_48160</name>
</gene>
<dbReference type="EMBL" id="BOOW01000030">
    <property type="protein sequence ID" value="GII94585.1"/>
    <property type="molecule type" value="Genomic_DNA"/>
</dbReference>
<evidence type="ECO:0000256" key="1">
    <source>
        <dbReference type="SAM" id="MobiDB-lite"/>
    </source>
</evidence>
<keyword evidence="3" id="KW-1185">Reference proteome</keyword>
<feature type="compositionally biased region" description="Basic and acidic residues" evidence="1">
    <location>
        <begin position="48"/>
        <end position="74"/>
    </location>
</feature>
<reference evidence="2" key="1">
    <citation type="submission" date="2021-01" db="EMBL/GenBank/DDBJ databases">
        <title>Whole genome shotgun sequence of Sinosporangium siamense NBRC 109515.</title>
        <authorList>
            <person name="Komaki H."/>
            <person name="Tamura T."/>
        </authorList>
    </citation>
    <scope>NUCLEOTIDE SEQUENCE</scope>
    <source>
        <strain evidence="2">NBRC 109515</strain>
    </source>
</reference>
<sequence length="738" mass="81635">MTDGPAPEGSDGVEAGAAPGQEVHPPPSSQAEDGQPYVDVTVEEDPDIDKPIDVRLAREDVEGQSRRHNLDRLRQPSPSLTYGSRHVFSGSTVFEAHHGDINVKLAGSGSHVHPYRISHEEATLIRDTFVDSEVRQRLVKQLELQRVVVLAGEPESGRKYTAHAALLWWAYDTSSKKNRETARLVLRGDPILVKAAELQRNTGYVLNATWDEWTRHNPQEVLDHLNSLAADASCRFIVLTGPDGLAGSPSIRHEPPLAIEIFHRWLKRELPRNGVSLTAADLASLTEHVDETQSPSESAHLAIKISQALGSGERVEDVLAARPSQLRQQARKLLERSEAGEIRDPLAVRCLLISVAVLNELPVVTVSRAATRLAALMSVDLIPRHQDMPPWEWLDRMLGQVRAFCDSSPAADGSRLVRLRTPEFAPAVLEVVWKNTQISEPLLAWLKELTAAGSRDVQIRAAHAIGRLATYDFDVIYEEFFKEWTTGRAAGQGKQWLAAWALEAAVLSESASGRVLNLLTHWSTGGNAKQRTAVVRAYGSSIGVDNIEDALRAFQRVLLATSPRQIQDAVARSLTETCTPQTVLTIVAALTAWSKGEHAGLRRTAALTFIRLASEGRGQRNRLHLDELPQEMWHQVEECLTTLWWNALQEGLKKQTPAPGAPAPVSESWSVLTTWVRHWNTISPPHRAVIEEVFAGAGRCGLAEPLSFYLRHWFHSQTVNAELARRLHHLLSQNGTLS</sequence>
<evidence type="ECO:0000313" key="3">
    <source>
        <dbReference type="Proteomes" id="UP000606172"/>
    </source>
</evidence>
<dbReference type="InterPro" id="IPR016024">
    <property type="entry name" value="ARM-type_fold"/>
</dbReference>
<dbReference type="Proteomes" id="UP000606172">
    <property type="component" value="Unassembled WGS sequence"/>
</dbReference>
<proteinExistence type="predicted"/>
<evidence type="ECO:0000313" key="2">
    <source>
        <dbReference type="EMBL" id="GII94585.1"/>
    </source>
</evidence>
<dbReference type="SUPFAM" id="SSF48371">
    <property type="entry name" value="ARM repeat"/>
    <property type="match status" value="1"/>
</dbReference>
<name>A0A919RIN7_9ACTN</name>